<keyword evidence="1" id="KW-1188">Viral release from host cell</keyword>
<dbReference type="HAMAP" id="MF_04147">
    <property type="entry name" value="TERL_T7"/>
    <property type="match status" value="1"/>
</dbReference>
<proteinExistence type="inferred from homology"/>
<keyword evidence="1" id="KW-0231">Viral genome packaging</keyword>
<name>A0A4Y5TP03_9CAUD</name>
<comment type="function">
    <text evidence="1">The terminase large subunit acts as an ATP driven molecular motor necessary for viral DNA translocation into empty capsids and as an endonuclease that cuts the viral genome at a unique and precise dsDNA sequence to initiate and to end a packaging reaction. The terminase lies at a unique vertex of the procapsid and is composed of two subunits, a small terminase subunit involved in viral DNA recognition (packaging sequence), and a large terminase subunit possessing endonucleolytic and ATPase activities. Both terminase subunits heterooligomerize and are docked on the portal protein to form the packaging machine. The terminase large subunit exhibits endonuclease activity and cleaves the viral genome concatemer. Once the DNA is packaged, the terminase detaches from the portal and gets replaced by the tail to finish maturation of the virion.</text>
</comment>
<dbReference type="GO" id="GO:0098009">
    <property type="term" value="C:viral terminase, large subunit"/>
    <property type="evidence" value="ECO:0007669"/>
    <property type="project" value="UniProtKB-UniRule"/>
</dbReference>
<organism evidence="3 4">
    <name type="scientific">Bordetella phage vB_BbrP_BB8</name>
    <dbReference type="NCBI Taxonomy" id="2587820"/>
    <lineage>
        <taxon>Viruses</taxon>
        <taxon>Duplodnaviria</taxon>
        <taxon>Heunggongvirae</taxon>
        <taxon>Uroviricota</taxon>
        <taxon>Caudoviricetes</taxon>
        <taxon>Autographivirales</taxon>
        <taxon>Autographivirales incertae sedis</taxon>
        <taxon>Vistulavirus</taxon>
        <taxon>Vistulavirus BB8</taxon>
    </lineage>
</organism>
<keyword evidence="4" id="KW-1185">Reference proteome</keyword>
<dbReference type="InterPro" id="IPR027417">
    <property type="entry name" value="P-loop_NTPase"/>
</dbReference>
<dbReference type="GO" id="GO:0005524">
    <property type="term" value="F:ATP binding"/>
    <property type="evidence" value="ECO:0007669"/>
    <property type="project" value="UniProtKB-KW"/>
</dbReference>
<dbReference type="GO" id="GO:0019073">
    <property type="term" value="P:viral DNA genome packaging"/>
    <property type="evidence" value="ECO:0007669"/>
    <property type="project" value="UniProtKB-UniRule"/>
</dbReference>
<feature type="short sequence motif" description="Walker A motif" evidence="1">
    <location>
        <begin position="51"/>
        <end position="58"/>
    </location>
</feature>
<dbReference type="Gene3D" id="3.30.420.240">
    <property type="match status" value="1"/>
</dbReference>
<dbReference type="EC" id="3.6.4.-" evidence="1"/>
<dbReference type="InterPro" id="IPR047987">
    <property type="entry name" value="Gp19-like_virus"/>
</dbReference>
<dbReference type="Gene3D" id="3.40.50.300">
    <property type="entry name" value="P-loop containing nucleotide triphosphate hydrolases"/>
    <property type="match status" value="1"/>
</dbReference>
<keyword evidence="1" id="KW-0255">Endonuclease</keyword>
<comment type="domain">
    <text evidence="1">The ATPase region is in the N-terminus, whereas the nuclease region is in the central part. The C-terminus is involved in prohead binding.</text>
</comment>
<evidence type="ECO:0000313" key="3">
    <source>
        <dbReference type="EMBL" id="QDB71032.1"/>
    </source>
</evidence>
<dbReference type="GO" id="GO:0051276">
    <property type="term" value="P:chromosome organization"/>
    <property type="evidence" value="ECO:0007669"/>
    <property type="project" value="UniProtKB-UniRule"/>
</dbReference>
<sequence length="562" mass="62895">MTTKKKHPAQEDFRKFVYMVWKHLGLPDPTPVQYDIAHYLQHGPRRAVIEAFRGVGKSWLTAAYVCWLLWNNPQLKILVVSASKDRADLFAMFVKRLISDMPVLQHLQARSGQLDSMLKFDVGPALPDQSPSVKAAGITGQITGSRADIIIADDCEVPNNSATQVMRDKLSEAVKEFDAIIKPLDTTRIIYLGTPQCEMSLYNQLPERGYEVRVWPAEYPKFADIDKYQGRLAPLVTRALEKDATLQGRPLDPQRFNEEDLAARLLSYGRAGYALQFMLDTSLSDADKYPLKVADLIVMNLSPDMAHLKLAWGAAPETCINDLPAVALTGDRYYRPIFKSQDMSEYTGCVMAIDPSGRGQDETGYAIVKILASNLYVVAAGGLKGGYNQETLVALSKLAAKHKVNHVIVEPNFGDGMYTNLLKPVMAQYHKCVVEDAPRAVGQKELRIIDVLEPVMSSHRLVFDQKVIEEDYRTAETDTQYSLFYQMTRISRERGALGHDDRLDALAIAVAYWVEHMAADGSKIADNIKEKELKEELKKFIGGVLGRKPKKTGWMTSNAGHR</sequence>
<feature type="domain" description="Terminase large subunit ribonuclease H-like" evidence="2">
    <location>
        <begin position="353"/>
        <end position="461"/>
    </location>
</feature>
<comment type="subunit">
    <text evidence="1">Homopentamer. Interacts with the terminase small subunit; the active complex is probably heterooligomeric. Interacts with the portal protein.</text>
</comment>
<keyword evidence="1" id="KW-0460">Magnesium</keyword>
<evidence type="ECO:0000259" key="2">
    <source>
        <dbReference type="Pfam" id="PF22530"/>
    </source>
</evidence>
<dbReference type="GO" id="GO:0016887">
    <property type="term" value="F:ATP hydrolysis activity"/>
    <property type="evidence" value="ECO:0007669"/>
    <property type="project" value="InterPro"/>
</dbReference>
<keyword evidence="1" id="KW-0067">ATP-binding</keyword>
<feature type="region of interest" description="Nuclease activity" evidence="1">
    <location>
        <begin position="334"/>
        <end position="419"/>
    </location>
</feature>
<feature type="short sequence motif" description="Walker B motif" evidence="1">
    <location>
        <begin position="149"/>
        <end position="154"/>
    </location>
</feature>
<gene>
    <name evidence="3" type="ORF">bb8_p57</name>
</gene>
<dbReference type="Pfam" id="PF22530">
    <property type="entry name" value="Terminase-T7_RNaseH-like"/>
    <property type="match status" value="1"/>
</dbReference>
<keyword evidence="1" id="KW-0378">Hydrolase</keyword>
<feature type="binding site" evidence="1">
    <location>
        <position position="354"/>
    </location>
    <ligand>
        <name>Mg(2+)</name>
        <dbReference type="ChEBI" id="CHEBI:18420"/>
        <label>1</label>
        <note>catalytic; for nuclease activity</note>
    </ligand>
</feature>
<keyword evidence="1" id="KW-0540">Nuclease</keyword>
<feature type="binding site" evidence="1">
    <location>
        <position position="410"/>
    </location>
    <ligand>
        <name>Mg(2+)</name>
        <dbReference type="ChEBI" id="CHEBI:18420"/>
        <label>2</label>
        <note>catalytic; for nuclease activity</note>
    </ligand>
</feature>
<dbReference type="SUPFAM" id="SSF52540">
    <property type="entry name" value="P-loop containing nucleoside triphosphate hydrolases"/>
    <property type="match status" value="1"/>
</dbReference>
<reference evidence="3 4" key="1">
    <citation type="submission" date="2019-05" db="EMBL/GenBank/DDBJ databases">
        <authorList>
            <person name="Karczewska-Golec J."/>
            <person name="Decewicz P."/>
            <person name="Golec P."/>
        </authorList>
    </citation>
    <scope>NUCLEOTIDE SEQUENCE [LARGE SCALE GENOMIC DNA]</scope>
</reference>
<comment type="caution">
    <text evidence="1">Lacks conserved residue(s) required for the propagation of feature annotation.</text>
</comment>
<dbReference type="InterPro" id="IPR054762">
    <property type="entry name" value="Gp19_RNaseH-like"/>
</dbReference>
<comment type="cofactor">
    <cofactor evidence="1">
        <name>Mg(2+)</name>
        <dbReference type="ChEBI" id="CHEBI:18420"/>
    </cofactor>
</comment>
<dbReference type="InterPro" id="IPR044271">
    <property type="entry name" value="Terminase_large_su_gp19"/>
</dbReference>
<keyword evidence="1" id="KW-0547">Nucleotide-binding</keyword>
<dbReference type="Proteomes" id="UP000315813">
    <property type="component" value="Segment"/>
</dbReference>
<accession>A0A4Y5TP03</accession>
<dbReference type="EC" id="3.1.21.-" evidence="1"/>
<keyword evidence="1" id="KW-0479">Metal-binding</keyword>
<dbReference type="Pfam" id="PF03237">
    <property type="entry name" value="Terminase_6N"/>
    <property type="match status" value="1"/>
</dbReference>
<dbReference type="GO" id="GO:0004519">
    <property type="term" value="F:endonuclease activity"/>
    <property type="evidence" value="ECO:0007669"/>
    <property type="project" value="UniProtKB-UniRule"/>
</dbReference>
<feature type="binding site" evidence="1">
    <location>
        <position position="504"/>
    </location>
    <ligand>
        <name>Mg(2+)</name>
        <dbReference type="ChEBI" id="CHEBI:18420"/>
        <label>1</label>
        <note>catalytic; for nuclease activity</note>
    </ligand>
</feature>
<protein>
    <recommendedName>
        <fullName evidence="1">Terminase, large subunit</fullName>
    </recommendedName>
    <alternativeName>
        <fullName evidence="1">DNA-packaging protein</fullName>
    </alternativeName>
    <domain>
        <recommendedName>
            <fullName evidence="1">ATPase</fullName>
            <ecNumber evidence="1">3.6.4.-</ecNumber>
        </recommendedName>
    </domain>
    <domain>
        <recommendedName>
            <fullName evidence="1">Endonuclease</fullName>
            <ecNumber evidence="1">3.1.21.-</ecNumber>
        </recommendedName>
    </domain>
</protein>
<feature type="binding site" evidence="1">
    <location>
        <position position="354"/>
    </location>
    <ligand>
        <name>Mg(2+)</name>
        <dbReference type="ChEBI" id="CHEBI:18420"/>
        <label>2</label>
        <note>catalytic; for nuclease activity</note>
    </ligand>
</feature>
<dbReference type="GO" id="GO:0046872">
    <property type="term" value="F:metal ion binding"/>
    <property type="evidence" value="ECO:0007669"/>
    <property type="project" value="UniProtKB-UniRule"/>
</dbReference>
<dbReference type="EMBL" id="MK984681">
    <property type="protein sequence ID" value="QDB71032.1"/>
    <property type="molecule type" value="Genomic_DNA"/>
</dbReference>
<evidence type="ECO:0000256" key="1">
    <source>
        <dbReference type="HAMAP-Rule" id="MF_04147"/>
    </source>
</evidence>
<evidence type="ECO:0000313" key="4">
    <source>
        <dbReference type="Proteomes" id="UP000315813"/>
    </source>
</evidence>
<dbReference type="NCBIfam" id="NF033889">
    <property type="entry name" value="termin_lrg_T7"/>
    <property type="match status" value="1"/>
</dbReference>
<comment type="similarity">
    <text evidence="1">Belongs to the Teseptimavirus large terminase family.</text>
</comment>